<keyword evidence="2" id="KW-0732">Signal</keyword>
<evidence type="ECO:0000313" key="4">
    <source>
        <dbReference type="Proteomes" id="UP001218218"/>
    </source>
</evidence>
<accession>A0AAD6ZIA1</accession>
<reference evidence="3" key="1">
    <citation type="submission" date="2023-03" db="EMBL/GenBank/DDBJ databases">
        <title>Massive genome expansion in bonnet fungi (Mycena s.s.) driven by repeated elements and novel gene families across ecological guilds.</title>
        <authorList>
            <consortium name="Lawrence Berkeley National Laboratory"/>
            <person name="Harder C.B."/>
            <person name="Miyauchi S."/>
            <person name="Viragh M."/>
            <person name="Kuo A."/>
            <person name="Thoen E."/>
            <person name="Andreopoulos B."/>
            <person name="Lu D."/>
            <person name="Skrede I."/>
            <person name="Drula E."/>
            <person name="Henrissat B."/>
            <person name="Morin E."/>
            <person name="Kohler A."/>
            <person name="Barry K."/>
            <person name="LaButti K."/>
            <person name="Morin E."/>
            <person name="Salamov A."/>
            <person name="Lipzen A."/>
            <person name="Mereny Z."/>
            <person name="Hegedus B."/>
            <person name="Baldrian P."/>
            <person name="Stursova M."/>
            <person name="Weitz H."/>
            <person name="Taylor A."/>
            <person name="Grigoriev I.V."/>
            <person name="Nagy L.G."/>
            <person name="Martin F."/>
            <person name="Kauserud H."/>
        </authorList>
    </citation>
    <scope>NUCLEOTIDE SEQUENCE</scope>
    <source>
        <strain evidence="3">CBHHK002</strain>
    </source>
</reference>
<protein>
    <recommendedName>
        <fullName evidence="5">Secreted protein</fullName>
    </recommendedName>
</protein>
<feature type="region of interest" description="Disordered" evidence="1">
    <location>
        <begin position="37"/>
        <end position="77"/>
    </location>
</feature>
<evidence type="ECO:0008006" key="5">
    <source>
        <dbReference type="Google" id="ProtNLM"/>
    </source>
</evidence>
<name>A0AAD6ZIA1_9AGAR</name>
<dbReference type="EMBL" id="JARIHO010000047">
    <property type="protein sequence ID" value="KAJ7323354.1"/>
    <property type="molecule type" value="Genomic_DNA"/>
</dbReference>
<feature type="compositionally biased region" description="Basic and acidic residues" evidence="1">
    <location>
        <begin position="42"/>
        <end position="54"/>
    </location>
</feature>
<keyword evidence="4" id="KW-1185">Reference proteome</keyword>
<feature type="signal peptide" evidence="2">
    <location>
        <begin position="1"/>
        <end position="25"/>
    </location>
</feature>
<organism evidence="3 4">
    <name type="scientific">Mycena albidolilacea</name>
    <dbReference type="NCBI Taxonomy" id="1033008"/>
    <lineage>
        <taxon>Eukaryota</taxon>
        <taxon>Fungi</taxon>
        <taxon>Dikarya</taxon>
        <taxon>Basidiomycota</taxon>
        <taxon>Agaricomycotina</taxon>
        <taxon>Agaricomycetes</taxon>
        <taxon>Agaricomycetidae</taxon>
        <taxon>Agaricales</taxon>
        <taxon>Marasmiineae</taxon>
        <taxon>Mycenaceae</taxon>
        <taxon>Mycena</taxon>
    </lineage>
</organism>
<gene>
    <name evidence="3" type="ORF">DFH08DRAFT_817927</name>
</gene>
<sequence length="160" mass="16553">MFNVLGVLLLFTALSILNRPPGSSCFRARALVEMYPPPVTGGDKDGGQRGDSRSQRSRGGGSRTPGGGGGRVSLTSRVSRGGGAIIDMRGDNIETLHACVSRPSGAASSLAQHGGGAATRVGVAGGHDYHAAVMCREGRACSNEEYMDHESFDCIVVTTM</sequence>
<proteinExistence type="predicted"/>
<evidence type="ECO:0000313" key="3">
    <source>
        <dbReference type="EMBL" id="KAJ7323354.1"/>
    </source>
</evidence>
<comment type="caution">
    <text evidence="3">The sequence shown here is derived from an EMBL/GenBank/DDBJ whole genome shotgun (WGS) entry which is preliminary data.</text>
</comment>
<dbReference type="AlphaFoldDB" id="A0AAD6ZIA1"/>
<feature type="compositionally biased region" description="Gly residues" evidence="1">
    <location>
        <begin position="58"/>
        <end position="71"/>
    </location>
</feature>
<dbReference type="Proteomes" id="UP001218218">
    <property type="component" value="Unassembled WGS sequence"/>
</dbReference>
<feature type="chain" id="PRO_5042266713" description="Secreted protein" evidence="2">
    <location>
        <begin position="26"/>
        <end position="160"/>
    </location>
</feature>
<evidence type="ECO:0000256" key="2">
    <source>
        <dbReference type="SAM" id="SignalP"/>
    </source>
</evidence>
<evidence type="ECO:0000256" key="1">
    <source>
        <dbReference type="SAM" id="MobiDB-lite"/>
    </source>
</evidence>